<dbReference type="RefSeq" id="WP_191054022.1">
    <property type="nucleotide sequence ID" value="NZ_JACXRZ010000023.1"/>
</dbReference>
<dbReference type="InterPro" id="IPR011811">
    <property type="entry name" value="Peptidase_S51_cyanophycinase"/>
</dbReference>
<keyword evidence="8" id="KW-0720">Serine protease</keyword>
<dbReference type="InterPro" id="IPR029062">
    <property type="entry name" value="Class_I_gatase-like"/>
</dbReference>
<name>A0ABR8LAS4_9ACTN</name>
<dbReference type="SUPFAM" id="SSF52317">
    <property type="entry name" value="Class I glutamine amidotransferase-like"/>
    <property type="match status" value="1"/>
</dbReference>
<keyword evidence="9" id="KW-0121">Carboxypeptidase</keyword>
<evidence type="ECO:0000313" key="10">
    <source>
        <dbReference type="Proteomes" id="UP000653231"/>
    </source>
</evidence>
<evidence type="ECO:0000256" key="2">
    <source>
        <dbReference type="ARBA" id="ARBA00002039"/>
    </source>
</evidence>
<evidence type="ECO:0000256" key="8">
    <source>
        <dbReference type="ARBA" id="ARBA00022825"/>
    </source>
</evidence>
<sequence length="274" mass="28388">MDADEGDKPGDLGHLLIIGGAECRGSGLLERFVELSGGEAARIVLVTTATGAPEEVHADYERVFRKLGVGTRELRLRGRSDADGDNAAKLLDDATGVFFSGGDQSRLRALVGSRANEILRGRLRAGGAVIAGTSAGATAMGRTMILGGEGPGVSVATVRTGPGLGLLPKALIIDTHFSERARLPRLLSAMALDLEYLGVGIGENTGILVDGTRFEVLGTGVATVADGRNATVIHAAGDEDPITLFGVRLHLLPAGCVFDIATREATIGPAHDRY</sequence>
<dbReference type="NCBIfam" id="TIGR02069">
    <property type="entry name" value="cyanophycinase"/>
    <property type="match status" value="1"/>
</dbReference>
<dbReference type="Pfam" id="PF03575">
    <property type="entry name" value="Peptidase_S51"/>
    <property type="match status" value="1"/>
</dbReference>
<dbReference type="GO" id="GO:0004180">
    <property type="term" value="F:carboxypeptidase activity"/>
    <property type="evidence" value="ECO:0007669"/>
    <property type="project" value="UniProtKB-KW"/>
</dbReference>
<dbReference type="Proteomes" id="UP000653231">
    <property type="component" value="Unassembled WGS sequence"/>
</dbReference>
<dbReference type="GO" id="GO:0008241">
    <property type="term" value="F:peptidyl-dipeptidase activity"/>
    <property type="evidence" value="ECO:0007669"/>
    <property type="project" value="UniProtKB-EC"/>
</dbReference>
<evidence type="ECO:0000256" key="3">
    <source>
        <dbReference type="ARBA" id="ARBA00006534"/>
    </source>
</evidence>
<dbReference type="PANTHER" id="PTHR36175:SF1">
    <property type="entry name" value="CYANOPHYCINASE"/>
    <property type="match status" value="1"/>
</dbReference>
<evidence type="ECO:0000256" key="1">
    <source>
        <dbReference type="ARBA" id="ARBA00001092"/>
    </source>
</evidence>
<dbReference type="PANTHER" id="PTHR36175">
    <property type="entry name" value="CYANOPHYCINASE"/>
    <property type="match status" value="1"/>
</dbReference>
<comment type="catalytic activity">
    <reaction evidence="1">
        <text>[L-4-(L-arginin-2-N-yl)aspartate](n) + H2O = [L-4-(L-arginin-2-N-yl)aspartate](n-1) + L-4-(L-arginin-2-N-yl)aspartate</text>
        <dbReference type="Rhea" id="RHEA:12845"/>
        <dbReference type="Rhea" id="RHEA-COMP:13728"/>
        <dbReference type="Rhea" id="RHEA-COMP:13734"/>
        <dbReference type="ChEBI" id="CHEBI:15377"/>
        <dbReference type="ChEBI" id="CHEBI:137986"/>
        <dbReference type="ChEBI" id="CHEBI:137991"/>
        <dbReference type="EC" id="3.4.15.6"/>
    </reaction>
</comment>
<evidence type="ECO:0000256" key="4">
    <source>
        <dbReference type="ARBA" id="ARBA00013115"/>
    </source>
</evidence>
<gene>
    <name evidence="9" type="ORF">IEQ31_26610</name>
</gene>
<comment type="function">
    <text evidence="2">Exopeptidase that catalyzes the hydrolytic cleavage of multi-L-arginyl-poly-L-aspartic acid (cyanophycin; a water-insoluble reserve polymer) into aspartate-arginine dipeptides.</text>
</comment>
<dbReference type="Gene3D" id="3.40.50.880">
    <property type="match status" value="1"/>
</dbReference>
<dbReference type="EC" id="3.4.15.6" evidence="4"/>
<keyword evidence="6" id="KW-0645">Protease</keyword>
<proteinExistence type="inferred from homology"/>
<evidence type="ECO:0000256" key="7">
    <source>
        <dbReference type="ARBA" id="ARBA00022801"/>
    </source>
</evidence>
<dbReference type="EMBL" id="JACXRZ010000023">
    <property type="protein sequence ID" value="MBD3146740.1"/>
    <property type="molecule type" value="Genomic_DNA"/>
</dbReference>
<dbReference type="CDD" id="cd03145">
    <property type="entry name" value="GAT1_cyanophycinase"/>
    <property type="match status" value="1"/>
</dbReference>
<organism evidence="9 10">
    <name type="scientific">Microbispora bryophytorum subsp. camponoti</name>
    <dbReference type="NCBI Taxonomy" id="1677852"/>
    <lineage>
        <taxon>Bacteria</taxon>
        <taxon>Bacillati</taxon>
        <taxon>Actinomycetota</taxon>
        <taxon>Actinomycetes</taxon>
        <taxon>Streptosporangiales</taxon>
        <taxon>Streptosporangiaceae</taxon>
        <taxon>Microbispora</taxon>
    </lineage>
</organism>
<reference evidence="9 10" key="1">
    <citation type="submission" date="2020-09" db="EMBL/GenBank/DDBJ databases">
        <title>Actinomycete isolated from the Camponotus japonicus Mayr.</title>
        <authorList>
            <person name="Gong X."/>
        </authorList>
    </citation>
    <scope>NUCLEOTIDE SEQUENCE [LARGE SCALE GENOMIC DNA]</scope>
    <source>
        <strain evidence="9 10">2C-HV3</strain>
    </source>
</reference>
<comment type="caution">
    <text evidence="9">The sequence shown here is derived from an EMBL/GenBank/DDBJ whole genome shotgun (WGS) entry which is preliminary data.</text>
</comment>
<keyword evidence="7 9" id="KW-0378">Hydrolase</keyword>
<evidence type="ECO:0000256" key="6">
    <source>
        <dbReference type="ARBA" id="ARBA00022670"/>
    </source>
</evidence>
<accession>A0ABR8LAS4</accession>
<protein>
    <recommendedName>
        <fullName evidence="5">Cyanophycinase</fullName>
        <ecNumber evidence="4">3.4.15.6</ecNumber>
    </recommendedName>
</protein>
<evidence type="ECO:0000313" key="9">
    <source>
        <dbReference type="EMBL" id="MBD3146740.1"/>
    </source>
</evidence>
<evidence type="ECO:0000256" key="5">
    <source>
        <dbReference type="ARBA" id="ARBA00015719"/>
    </source>
</evidence>
<dbReference type="InterPro" id="IPR005320">
    <property type="entry name" value="Peptidase_S51"/>
</dbReference>
<keyword evidence="10" id="KW-1185">Reference proteome</keyword>
<comment type="similarity">
    <text evidence="3">Belongs to the peptidase S51 family.</text>
</comment>